<reference evidence="1" key="2">
    <citation type="submission" date="2016-06" db="EMBL/GenBank/DDBJ databases">
        <title>The genome of a short-lived fish provides insights into sex chromosome evolution and the genetic control of aging.</title>
        <authorList>
            <person name="Reichwald K."/>
            <person name="Felder M."/>
            <person name="Petzold A."/>
            <person name="Koch P."/>
            <person name="Groth M."/>
            <person name="Platzer M."/>
        </authorList>
    </citation>
    <scope>NUCLEOTIDE SEQUENCE</scope>
    <source>
        <tissue evidence="1">Brain</tissue>
    </source>
</reference>
<dbReference type="AlphaFoldDB" id="A0A1A8ES33"/>
<dbReference type="EMBL" id="HAEB01003428">
    <property type="protein sequence ID" value="SBQ49955.1"/>
    <property type="molecule type" value="Transcribed_RNA"/>
</dbReference>
<feature type="non-terminal residue" evidence="1">
    <location>
        <position position="1"/>
    </location>
</feature>
<reference evidence="1" key="1">
    <citation type="submission" date="2016-05" db="EMBL/GenBank/DDBJ databases">
        <authorList>
            <person name="Lavstsen T."/>
            <person name="Jespersen J.S."/>
        </authorList>
    </citation>
    <scope>NUCLEOTIDE SEQUENCE</scope>
    <source>
        <tissue evidence="1">Brain</tissue>
    </source>
</reference>
<accession>A0A1A8ES33</accession>
<proteinExistence type="predicted"/>
<protein>
    <submittedName>
        <fullName evidence="1">Uncharacterized protein</fullName>
    </submittedName>
</protein>
<name>A0A1A8ES33_9TELE</name>
<feature type="non-terminal residue" evidence="1">
    <location>
        <position position="56"/>
    </location>
</feature>
<evidence type="ECO:0000313" key="1">
    <source>
        <dbReference type="EMBL" id="SBQ49955.1"/>
    </source>
</evidence>
<gene>
    <name evidence="1" type="primary">Nfu_g_1_019143</name>
</gene>
<organism evidence="1">
    <name type="scientific">Nothobranchius korthausae</name>
    <dbReference type="NCBI Taxonomy" id="1143690"/>
    <lineage>
        <taxon>Eukaryota</taxon>
        <taxon>Metazoa</taxon>
        <taxon>Chordata</taxon>
        <taxon>Craniata</taxon>
        <taxon>Vertebrata</taxon>
        <taxon>Euteleostomi</taxon>
        <taxon>Actinopterygii</taxon>
        <taxon>Neopterygii</taxon>
        <taxon>Teleostei</taxon>
        <taxon>Neoteleostei</taxon>
        <taxon>Acanthomorphata</taxon>
        <taxon>Ovalentaria</taxon>
        <taxon>Atherinomorphae</taxon>
        <taxon>Cyprinodontiformes</taxon>
        <taxon>Nothobranchiidae</taxon>
        <taxon>Nothobranchius</taxon>
    </lineage>
</organism>
<sequence length="56" mass="6229">LETDVGPHNECFLTPCCVKILYLIPFTRLGEKWLKSRSSLATTTFPVQTSTGGKSR</sequence>